<evidence type="ECO:0000256" key="2">
    <source>
        <dbReference type="SAM" id="MobiDB-lite"/>
    </source>
</evidence>
<protein>
    <submittedName>
        <fullName evidence="4">Reelin domain-containing protein</fullName>
    </submittedName>
</protein>
<dbReference type="PANTHER" id="PTHR11675">
    <property type="entry name" value="N-ACETYLGALACTOSAMINYLTRANSFERASE"/>
    <property type="match status" value="1"/>
</dbReference>
<evidence type="ECO:0000313" key="3">
    <source>
        <dbReference type="Proteomes" id="UP000095280"/>
    </source>
</evidence>
<evidence type="ECO:0000313" key="4">
    <source>
        <dbReference type="WBParaSite" id="maker-unitig_33837-snap-gene-0.2-mRNA-1"/>
    </source>
</evidence>
<dbReference type="PANTHER" id="PTHR11675:SF101">
    <property type="entry name" value="POLYPEPTIDE N-ACETYLGALACTOSAMINYLTRANSFERASE 5"/>
    <property type="match status" value="1"/>
</dbReference>
<dbReference type="WBParaSite" id="maker-unitig_33837-snap-gene-0.2-mRNA-1">
    <property type="protein sequence ID" value="maker-unitig_33837-snap-gene-0.2-mRNA-1"/>
    <property type="gene ID" value="maker-unitig_33837-snap-gene-0.2"/>
</dbReference>
<keyword evidence="1" id="KW-1015">Disulfide bond</keyword>
<dbReference type="GO" id="GO:0005794">
    <property type="term" value="C:Golgi apparatus"/>
    <property type="evidence" value="ECO:0007669"/>
    <property type="project" value="TreeGrafter"/>
</dbReference>
<dbReference type="AlphaFoldDB" id="A0A1I8FGG5"/>
<dbReference type="Gene3D" id="3.90.550.10">
    <property type="entry name" value="Spore Coat Polysaccharide Biosynthesis Protein SpsA, Chain A"/>
    <property type="match status" value="1"/>
</dbReference>
<keyword evidence="3" id="KW-1185">Reference proteome</keyword>
<organism evidence="3 4">
    <name type="scientific">Macrostomum lignano</name>
    <dbReference type="NCBI Taxonomy" id="282301"/>
    <lineage>
        <taxon>Eukaryota</taxon>
        <taxon>Metazoa</taxon>
        <taxon>Spiralia</taxon>
        <taxon>Lophotrochozoa</taxon>
        <taxon>Platyhelminthes</taxon>
        <taxon>Rhabditophora</taxon>
        <taxon>Macrostomorpha</taxon>
        <taxon>Macrostomida</taxon>
        <taxon>Macrostomidae</taxon>
        <taxon>Macrostomum</taxon>
    </lineage>
</organism>
<dbReference type="Proteomes" id="UP000095280">
    <property type="component" value="Unplaced"/>
</dbReference>
<evidence type="ECO:0000256" key="1">
    <source>
        <dbReference type="ARBA" id="ARBA00023157"/>
    </source>
</evidence>
<reference evidence="4" key="1">
    <citation type="submission" date="2016-11" db="UniProtKB">
        <authorList>
            <consortium name="WormBaseParasite"/>
        </authorList>
    </citation>
    <scope>IDENTIFICATION</scope>
</reference>
<accession>A0A1I8FGG5</accession>
<feature type="compositionally biased region" description="Low complexity" evidence="2">
    <location>
        <begin position="58"/>
        <end position="75"/>
    </location>
</feature>
<sequence length="411" mass="42878">LSKPSSPKKAGSLSELSSVIIKPRGGACSSSWRYHHTHLHFKLSLGRHWPLTAPPADPAAADASTAADAASRSSPVGEVPGDSQQQQATPVCATTAASAASPPAFPGTGNHFIECCRSSAAAVAAANAATSRRGRLSNRSAVRCRFLLLSLLGLACLLYAGSPNPVEASAVELSNVAKDAAAFVFFAAPVLRRPWGGGGAGGVSALCGTIWSTRAGPNAQRFLFSEKTSSNLGVASDLMALKTGRCPDYRMSACPDQAVPGSAAHPPAVVIVFHNEAWSTLLRTAALLVILVDDSSTRPFPGQASRRSTLPPCLHANFGCAASIVQPERPCIRARPSVGASVARAYTINFLGRATGEATTGWLEPLLAEHQTEKPCRAEFPIRAGLATAPGADSTGELNFRWYPVPQLRVR</sequence>
<feature type="region of interest" description="Disordered" evidence="2">
    <location>
        <begin position="54"/>
        <end position="90"/>
    </location>
</feature>
<proteinExistence type="predicted"/>
<dbReference type="GO" id="GO:0006493">
    <property type="term" value="P:protein O-linked glycosylation"/>
    <property type="evidence" value="ECO:0007669"/>
    <property type="project" value="TreeGrafter"/>
</dbReference>
<dbReference type="GO" id="GO:0004653">
    <property type="term" value="F:polypeptide N-acetylgalactosaminyltransferase activity"/>
    <property type="evidence" value="ECO:0007669"/>
    <property type="project" value="TreeGrafter"/>
</dbReference>
<dbReference type="InterPro" id="IPR029044">
    <property type="entry name" value="Nucleotide-diphossugar_trans"/>
</dbReference>
<name>A0A1I8FGG5_9PLAT</name>